<gene>
    <name evidence="3" type="ORF">Slati_3924700</name>
</gene>
<feature type="domain" description="Transposase-associated" evidence="2">
    <location>
        <begin position="10"/>
        <end position="78"/>
    </location>
</feature>
<feature type="region of interest" description="Disordered" evidence="1">
    <location>
        <begin position="186"/>
        <end position="212"/>
    </location>
</feature>
<dbReference type="Pfam" id="PF13963">
    <property type="entry name" value="Transpos_assoc"/>
    <property type="match status" value="1"/>
</dbReference>
<sequence length="212" mass="23969">MYNKNHLGRASLTSEYEDGVKTFIEWAKGQRGHMDGDKIRCPSQKCKNTKFRTPDRVSYHLCMRGFMPEYYNWTSHCEESVPEYFEAATVPPASEEQTPAVHVEGNYPHWGDEQHMDWAQRMVFDTAGTSYFSSSHDGVPDDGMSPALLMPWGDKILPAGYTLPGDYYNTNKLIKDLDLPVEKIGTSDLRALKGPVSGGSRDRPGKEAQRKQ</sequence>
<feature type="compositionally biased region" description="Basic and acidic residues" evidence="1">
    <location>
        <begin position="200"/>
        <end position="212"/>
    </location>
</feature>
<evidence type="ECO:0000259" key="2">
    <source>
        <dbReference type="Pfam" id="PF13963"/>
    </source>
</evidence>
<organism evidence="3">
    <name type="scientific">Sesamum latifolium</name>
    <dbReference type="NCBI Taxonomy" id="2727402"/>
    <lineage>
        <taxon>Eukaryota</taxon>
        <taxon>Viridiplantae</taxon>
        <taxon>Streptophyta</taxon>
        <taxon>Embryophyta</taxon>
        <taxon>Tracheophyta</taxon>
        <taxon>Spermatophyta</taxon>
        <taxon>Magnoliopsida</taxon>
        <taxon>eudicotyledons</taxon>
        <taxon>Gunneridae</taxon>
        <taxon>Pentapetalae</taxon>
        <taxon>asterids</taxon>
        <taxon>lamiids</taxon>
        <taxon>Lamiales</taxon>
        <taxon>Pedaliaceae</taxon>
        <taxon>Sesamum</taxon>
    </lineage>
</organism>
<protein>
    <recommendedName>
        <fullName evidence="2">Transposase-associated domain-containing protein</fullName>
    </recommendedName>
</protein>
<name>A0AAW2TMC3_9LAMI</name>
<reference evidence="3" key="1">
    <citation type="submission" date="2020-06" db="EMBL/GenBank/DDBJ databases">
        <authorList>
            <person name="Li T."/>
            <person name="Hu X."/>
            <person name="Zhang T."/>
            <person name="Song X."/>
            <person name="Zhang H."/>
            <person name="Dai N."/>
            <person name="Sheng W."/>
            <person name="Hou X."/>
            <person name="Wei L."/>
        </authorList>
    </citation>
    <scope>NUCLEOTIDE SEQUENCE</scope>
    <source>
        <strain evidence="3">KEN1</strain>
        <tissue evidence="3">Leaf</tissue>
    </source>
</reference>
<comment type="caution">
    <text evidence="3">The sequence shown here is derived from an EMBL/GenBank/DDBJ whole genome shotgun (WGS) entry which is preliminary data.</text>
</comment>
<dbReference type="EMBL" id="JACGWN010000014">
    <property type="protein sequence ID" value="KAL0406108.1"/>
    <property type="molecule type" value="Genomic_DNA"/>
</dbReference>
<evidence type="ECO:0000256" key="1">
    <source>
        <dbReference type="SAM" id="MobiDB-lite"/>
    </source>
</evidence>
<accession>A0AAW2TMC3</accession>
<dbReference type="AlphaFoldDB" id="A0AAW2TMC3"/>
<reference evidence="3" key="2">
    <citation type="journal article" date="2024" name="Plant">
        <title>Genomic evolution and insights into agronomic trait innovations of Sesamum species.</title>
        <authorList>
            <person name="Miao H."/>
            <person name="Wang L."/>
            <person name="Qu L."/>
            <person name="Liu H."/>
            <person name="Sun Y."/>
            <person name="Le M."/>
            <person name="Wang Q."/>
            <person name="Wei S."/>
            <person name="Zheng Y."/>
            <person name="Lin W."/>
            <person name="Duan Y."/>
            <person name="Cao H."/>
            <person name="Xiong S."/>
            <person name="Wang X."/>
            <person name="Wei L."/>
            <person name="Li C."/>
            <person name="Ma Q."/>
            <person name="Ju M."/>
            <person name="Zhao R."/>
            <person name="Li G."/>
            <person name="Mu C."/>
            <person name="Tian Q."/>
            <person name="Mei H."/>
            <person name="Zhang T."/>
            <person name="Gao T."/>
            <person name="Zhang H."/>
        </authorList>
    </citation>
    <scope>NUCLEOTIDE SEQUENCE</scope>
    <source>
        <strain evidence="3">KEN1</strain>
    </source>
</reference>
<evidence type="ECO:0000313" key="3">
    <source>
        <dbReference type="EMBL" id="KAL0406108.1"/>
    </source>
</evidence>
<dbReference type="InterPro" id="IPR029480">
    <property type="entry name" value="Transpos_assoc"/>
</dbReference>
<proteinExistence type="predicted"/>